<evidence type="ECO:0000313" key="2">
    <source>
        <dbReference type="Proteomes" id="UP001497535"/>
    </source>
</evidence>
<reference evidence="1" key="1">
    <citation type="submission" date="2023-11" db="EMBL/GenBank/DDBJ databases">
        <authorList>
            <person name="Poullet M."/>
        </authorList>
    </citation>
    <scope>NUCLEOTIDE SEQUENCE</scope>
    <source>
        <strain evidence="1">E1834</strain>
    </source>
</reference>
<evidence type="ECO:0000313" key="1">
    <source>
        <dbReference type="EMBL" id="CAK5086546.1"/>
    </source>
</evidence>
<gene>
    <name evidence="1" type="ORF">MENTE1834_LOCUS34051</name>
</gene>
<protein>
    <submittedName>
        <fullName evidence="1">Uncharacterized protein</fullName>
    </submittedName>
</protein>
<keyword evidence="2" id="KW-1185">Reference proteome</keyword>
<dbReference type="EMBL" id="CAVMJV010000061">
    <property type="protein sequence ID" value="CAK5086546.1"/>
    <property type="molecule type" value="Genomic_DNA"/>
</dbReference>
<accession>A0ACB1A665</accession>
<proteinExistence type="predicted"/>
<organism evidence="1 2">
    <name type="scientific">Meloidogyne enterolobii</name>
    <name type="common">Root-knot nematode worm</name>
    <name type="synonym">Meloidogyne mayaguensis</name>
    <dbReference type="NCBI Taxonomy" id="390850"/>
    <lineage>
        <taxon>Eukaryota</taxon>
        <taxon>Metazoa</taxon>
        <taxon>Ecdysozoa</taxon>
        <taxon>Nematoda</taxon>
        <taxon>Chromadorea</taxon>
        <taxon>Rhabditida</taxon>
        <taxon>Tylenchina</taxon>
        <taxon>Tylenchomorpha</taxon>
        <taxon>Tylenchoidea</taxon>
        <taxon>Meloidogynidae</taxon>
        <taxon>Meloidogyninae</taxon>
        <taxon>Meloidogyne</taxon>
    </lineage>
</organism>
<comment type="caution">
    <text evidence="1">The sequence shown here is derived from an EMBL/GenBank/DDBJ whole genome shotgun (WGS) entry which is preliminary data.</text>
</comment>
<sequence length="75" mass="9007">MLKNNKFYFKLNIFLVISIFGLLIGLEFTIKVLKKIKDVDLILSNYREEFVKDELDIRLVRLWGIIWSIENNFIV</sequence>
<dbReference type="Proteomes" id="UP001497535">
    <property type="component" value="Unassembled WGS sequence"/>
</dbReference>
<name>A0ACB1A665_MELEN</name>